<dbReference type="EMBL" id="PFPX01000065">
    <property type="protein sequence ID" value="PJA09566.1"/>
    <property type="molecule type" value="Genomic_DNA"/>
</dbReference>
<reference evidence="2" key="1">
    <citation type="submission" date="2017-09" db="EMBL/GenBank/DDBJ databases">
        <title>Depth-based differentiation of microbial function through sediment-hosted aquifers and enrichment of novel symbionts in the deep terrestrial subsurface.</title>
        <authorList>
            <person name="Probst A.J."/>
            <person name="Ladd B."/>
            <person name="Jarett J.K."/>
            <person name="Geller-Mcgrath D.E."/>
            <person name="Sieber C.M.K."/>
            <person name="Emerson J.B."/>
            <person name="Anantharaman K."/>
            <person name="Thomas B.C."/>
            <person name="Malmstrom R."/>
            <person name="Stieglmeier M."/>
            <person name="Klingl A."/>
            <person name="Woyke T."/>
            <person name="Ryan C.M."/>
            <person name="Banfield J.F."/>
        </authorList>
    </citation>
    <scope>NUCLEOTIDE SEQUENCE [LARGE SCALE GENOMIC DNA]</scope>
</reference>
<evidence type="ECO:0000313" key="2">
    <source>
        <dbReference type="Proteomes" id="UP000228743"/>
    </source>
</evidence>
<accession>A0A2M7VYB5</accession>
<comment type="caution">
    <text evidence="1">The sequence shown here is derived from an EMBL/GenBank/DDBJ whole genome shotgun (WGS) entry which is preliminary data.</text>
</comment>
<protein>
    <submittedName>
        <fullName evidence="1">Uncharacterized protein</fullName>
    </submittedName>
</protein>
<evidence type="ECO:0000313" key="1">
    <source>
        <dbReference type="EMBL" id="PJA09566.1"/>
    </source>
</evidence>
<dbReference type="Proteomes" id="UP000228743">
    <property type="component" value="Unassembled WGS sequence"/>
</dbReference>
<name>A0A2M7VYB5_9BACT</name>
<sequence>MIANPSLATYFTGVAPGDLYSTNFYENLDIRVYYFFLYPGLTWADKNQSNLNWTGYDMIGNPHAGWTVRCLKD</sequence>
<dbReference type="AlphaFoldDB" id="A0A2M7VYB5"/>
<gene>
    <name evidence="1" type="ORF">COX68_02510</name>
</gene>
<organism evidence="1 2">
    <name type="scientific">Candidatus Falkowbacteria bacterium CG_4_10_14_0_2_um_filter_41_15</name>
    <dbReference type="NCBI Taxonomy" id="1974554"/>
    <lineage>
        <taxon>Bacteria</taxon>
        <taxon>Candidatus Falkowiibacteriota</taxon>
    </lineage>
</organism>
<proteinExistence type="predicted"/>